<proteinExistence type="predicted"/>
<gene>
    <name evidence="1" type="ORF">MRB53_029612</name>
</gene>
<evidence type="ECO:0000313" key="2">
    <source>
        <dbReference type="Proteomes" id="UP001234297"/>
    </source>
</evidence>
<accession>A0ACC2KJ09</accession>
<keyword evidence="2" id="KW-1185">Reference proteome</keyword>
<name>A0ACC2KJ09_PERAE</name>
<protein>
    <submittedName>
        <fullName evidence="1">Uncharacterized protein</fullName>
    </submittedName>
</protein>
<sequence>MMKASVRARYELEKSSASATLTLNAGDVNLRASMTDATVVNGPSLNGLGFSIDKPGSFIITYDVPKKDVRFQFMNTIRIADTPLNLTYSHARGDNRTALDGTLVVDPANKVSASYAFGSGNCKMKYTYVHGGLRTFEPSYDLSSNAWDFAVSQRFYDDDVVRASYTSSKMLGLEWARNSKVTGSFKIAASLNLAEELKAPKLSFESSWDIDM</sequence>
<organism evidence="1 2">
    <name type="scientific">Persea americana</name>
    <name type="common">Avocado</name>
    <dbReference type="NCBI Taxonomy" id="3435"/>
    <lineage>
        <taxon>Eukaryota</taxon>
        <taxon>Viridiplantae</taxon>
        <taxon>Streptophyta</taxon>
        <taxon>Embryophyta</taxon>
        <taxon>Tracheophyta</taxon>
        <taxon>Spermatophyta</taxon>
        <taxon>Magnoliopsida</taxon>
        <taxon>Magnoliidae</taxon>
        <taxon>Laurales</taxon>
        <taxon>Lauraceae</taxon>
        <taxon>Persea</taxon>
    </lineage>
</organism>
<comment type="caution">
    <text evidence="1">The sequence shown here is derived from an EMBL/GenBank/DDBJ whole genome shotgun (WGS) entry which is preliminary data.</text>
</comment>
<evidence type="ECO:0000313" key="1">
    <source>
        <dbReference type="EMBL" id="KAJ8621083.1"/>
    </source>
</evidence>
<dbReference type="EMBL" id="CM056817">
    <property type="protein sequence ID" value="KAJ8621083.1"/>
    <property type="molecule type" value="Genomic_DNA"/>
</dbReference>
<dbReference type="Proteomes" id="UP001234297">
    <property type="component" value="Chromosome 9"/>
</dbReference>
<reference evidence="1 2" key="1">
    <citation type="journal article" date="2022" name="Hortic Res">
        <title>A haplotype resolved chromosomal level avocado genome allows analysis of novel avocado genes.</title>
        <authorList>
            <person name="Nath O."/>
            <person name="Fletcher S.J."/>
            <person name="Hayward A."/>
            <person name="Shaw L.M."/>
            <person name="Masouleh A.K."/>
            <person name="Furtado A."/>
            <person name="Henry R.J."/>
            <person name="Mitter N."/>
        </authorList>
    </citation>
    <scope>NUCLEOTIDE SEQUENCE [LARGE SCALE GENOMIC DNA]</scope>
    <source>
        <strain evidence="2">cv. Hass</strain>
    </source>
</reference>